<name>A0A9N9VU10_9HYPO</name>
<reference evidence="3" key="1">
    <citation type="submission" date="2021-10" db="EMBL/GenBank/DDBJ databases">
        <authorList>
            <person name="Piombo E."/>
        </authorList>
    </citation>
    <scope>NUCLEOTIDE SEQUENCE</scope>
</reference>
<dbReference type="OrthoDB" id="10489055at2759"/>
<sequence>MPDIQDAFQAALIIALLVTLALAALLAAVVVALRYWQPEQQEQTEPERRRSLYYPSTRSSVENAYRIPCVPDRPLFRNVDWSYGTFQGNRFESGPRGGSRAGFTVDDEHSISTRWERASPRGQLGGQRRMAVEERRDASSGVEGAEEDLTDKPRGTAGREGRDGEETSGSSTPLASKQGAGAASGWADRTRGGRGHSSNREHQAGSQCGPNRHRSHAAPTALVAGVATGAVRVIRGLAVRLDDTLLQLRAHGAVRLDVLVQHVLLQIEDGEPALLLEDVVPAAGEEVEGDEAVLARVVEVLAADGHFHEALAYLVGRVVLDAHGARDLEPGADLLAVELVVRGDEALEDLAEVGAGEGELDHGVAEGEGRQDLAAGDVALVDGGADAARVVEGEVGLLVALGLVGAVFVHGVGHDLAEEAVARLALGLVEGDGGRADDLGGEGLEGHAPLVDLGLEGVVLGGLVGQVDGGAVVAGDLAVLVEEEVDGAQVLAPAVRGDDEDLLALGVVDDGGVLALGALHVAQEGVAVGADDEVDAFGLGGELLVNVVADVRQGDDVLDLGVVADLVDCLLDCLDGILERDGRGVRGSRADDGEILVLPDLVVFDMGLERRILRLDVGRDDGEGQVGEKSTQLGLAAIPLVVSEGHDVELEVIEHLCNLLAAIVAVEHGALELISRVDPHAVGVSGLELIDLGLDAGVATVAALCWVGAVSAG</sequence>
<gene>
    <name evidence="3" type="ORF">CRHIZ90672A_00006206</name>
</gene>
<feature type="compositionally biased region" description="Basic and acidic residues" evidence="1">
    <location>
        <begin position="106"/>
        <end position="119"/>
    </location>
</feature>
<evidence type="ECO:0000256" key="1">
    <source>
        <dbReference type="SAM" id="MobiDB-lite"/>
    </source>
</evidence>
<evidence type="ECO:0000313" key="3">
    <source>
        <dbReference type="EMBL" id="CAH0038038.1"/>
    </source>
</evidence>
<dbReference type="Proteomes" id="UP000696573">
    <property type="component" value="Unassembled WGS sequence"/>
</dbReference>
<keyword evidence="2" id="KW-0812">Transmembrane</keyword>
<protein>
    <submittedName>
        <fullName evidence="3">Uncharacterized protein</fullName>
    </submittedName>
</protein>
<dbReference type="AlphaFoldDB" id="A0A9N9VU10"/>
<proteinExistence type="predicted"/>
<comment type="caution">
    <text evidence="3">The sequence shown here is derived from an EMBL/GenBank/DDBJ whole genome shotgun (WGS) entry which is preliminary data.</text>
</comment>
<feature type="transmembrane region" description="Helical" evidence="2">
    <location>
        <begin position="12"/>
        <end position="36"/>
    </location>
</feature>
<feature type="compositionally biased region" description="Basic and acidic residues" evidence="1">
    <location>
        <begin position="150"/>
        <end position="165"/>
    </location>
</feature>
<keyword evidence="4" id="KW-1185">Reference proteome</keyword>
<organism evidence="3 4">
    <name type="scientific">Clonostachys rhizophaga</name>
    <dbReference type="NCBI Taxonomy" id="160324"/>
    <lineage>
        <taxon>Eukaryota</taxon>
        <taxon>Fungi</taxon>
        <taxon>Dikarya</taxon>
        <taxon>Ascomycota</taxon>
        <taxon>Pezizomycotina</taxon>
        <taxon>Sordariomycetes</taxon>
        <taxon>Hypocreomycetidae</taxon>
        <taxon>Hypocreales</taxon>
        <taxon>Bionectriaceae</taxon>
        <taxon>Clonostachys</taxon>
    </lineage>
</organism>
<evidence type="ECO:0000256" key="2">
    <source>
        <dbReference type="SAM" id="Phobius"/>
    </source>
</evidence>
<keyword evidence="2" id="KW-0472">Membrane</keyword>
<evidence type="ECO:0000313" key="4">
    <source>
        <dbReference type="Proteomes" id="UP000696573"/>
    </source>
</evidence>
<feature type="region of interest" description="Disordered" evidence="1">
    <location>
        <begin position="87"/>
        <end position="216"/>
    </location>
</feature>
<accession>A0A9N9VU10</accession>
<dbReference type="EMBL" id="CABFNQ020000760">
    <property type="protein sequence ID" value="CAH0038038.1"/>
    <property type="molecule type" value="Genomic_DNA"/>
</dbReference>
<keyword evidence="2" id="KW-1133">Transmembrane helix</keyword>